<dbReference type="PROSITE" id="PS51257">
    <property type="entry name" value="PROKAR_LIPOPROTEIN"/>
    <property type="match status" value="1"/>
</dbReference>
<accession>A0ABP7XTT3</accession>
<protein>
    <recommendedName>
        <fullName evidence="3">Alpha integrin</fullName>
    </recommendedName>
</protein>
<name>A0ABP7XTT3_9FLAO</name>
<evidence type="ECO:0000313" key="2">
    <source>
        <dbReference type="Proteomes" id="UP001501333"/>
    </source>
</evidence>
<proteinExistence type="predicted"/>
<comment type="caution">
    <text evidence="1">The sequence shown here is derived from an EMBL/GenBank/DDBJ whole genome shotgun (WGS) entry which is preliminary data.</text>
</comment>
<gene>
    <name evidence="1" type="ORF">GCM10022250_11920</name>
</gene>
<keyword evidence="2" id="KW-1185">Reference proteome</keyword>
<sequence length="187" mass="20997">MKIQTLLLLSLLAISCKNETKTETPSTTQKDNLEVALKPKTNAEINIEEADTLVISKMHKTNQIQCDLDGDGKNELVEIIRSTKSDKSGLKITFGNNQRTDYFGFGNTVLNQGFDEIDWVGIFKKAPKGEIIWNNVNDDGEIMGDDEIKEEDKIKLPNDGIFIHAEESCGGGIIYLKNGKYEWIQQE</sequence>
<evidence type="ECO:0000313" key="1">
    <source>
        <dbReference type="EMBL" id="GAA4125790.1"/>
    </source>
</evidence>
<dbReference type="EMBL" id="BAABAO010000003">
    <property type="protein sequence ID" value="GAA4125790.1"/>
    <property type="molecule type" value="Genomic_DNA"/>
</dbReference>
<reference evidence="2" key="1">
    <citation type="journal article" date="2019" name="Int. J. Syst. Evol. Microbiol.">
        <title>The Global Catalogue of Microorganisms (GCM) 10K type strain sequencing project: providing services to taxonomists for standard genome sequencing and annotation.</title>
        <authorList>
            <consortium name="The Broad Institute Genomics Platform"/>
            <consortium name="The Broad Institute Genome Sequencing Center for Infectious Disease"/>
            <person name="Wu L."/>
            <person name="Ma J."/>
        </authorList>
    </citation>
    <scope>NUCLEOTIDE SEQUENCE [LARGE SCALE GENOMIC DNA]</scope>
    <source>
        <strain evidence="2">JCM 17386</strain>
    </source>
</reference>
<dbReference type="Proteomes" id="UP001501333">
    <property type="component" value="Unassembled WGS sequence"/>
</dbReference>
<dbReference type="RefSeq" id="WP_229352770.1">
    <property type="nucleotide sequence ID" value="NZ_BAABAO010000003.1"/>
</dbReference>
<organism evidence="1 2">
    <name type="scientific">Flavobacterium chungbukense</name>
    <dbReference type="NCBI Taxonomy" id="877464"/>
    <lineage>
        <taxon>Bacteria</taxon>
        <taxon>Pseudomonadati</taxon>
        <taxon>Bacteroidota</taxon>
        <taxon>Flavobacteriia</taxon>
        <taxon>Flavobacteriales</taxon>
        <taxon>Flavobacteriaceae</taxon>
        <taxon>Flavobacterium</taxon>
    </lineage>
</organism>
<evidence type="ECO:0008006" key="3">
    <source>
        <dbReference type="Google" id="ProtNLM"/>
    </source>
</evidence>